<organism evidence="1 2">
    <name type="scientific">Phyllobacterium endophyticum</name>
    <dbReference type="NCBI Taxonomy" id="1149773"/>
    <lineage>
        <taxon>Bacteria</taxon>
        <taxon>Pseudomonadati</taxon>
        <taxon>Pseudomonadota</taxon>
        <taxon>Alphaproteobacteria</taxon>
        <taxon>Hyphomicrobiales</taxon>
        <taxon>Phyllobacteriaceae</taxon>
        <taxon>Phyllobacterium</taxon>
    </lineage>
</organism>
<reference evidence="2" key="1">
    <citation type="submission" date="2017-11" db="EMBL/GenBank/DDBJ databases">
        <authorList>
            <person name="Kuznetsova I."/>
            <person name="Sazanova A."/>
            <person name="Chirak E."/>
            <person name="Safronova V."/>
            <person name="Willems A."/>
        </authorList>
    </citation>
    <scope>NUCLEOTIDE SEQUENCE [LARGE SCALE GENOMIC DNA]</scope>
    <source>
        <strain evidence="2">PEPV15</strain>
    </source>
</reference>
<name>A0A2P7ALD3_9HYPH</name>
<evidence type="ECO:0000313" key="1">
    <source>
        <dbReference type="EMBL" id="PSH55024.1"/>
    </source>
</evidence>
<dbReference type="AlphaFoldDB" id="A0A2P7ALD3"/>
<evidence type="ECO:0000313" key="2">
    <source>
        <dbReference type="Proteomes" id="UP000241158"/>
    </source>
</evidence>
<accession>A0A2P7ALD3</accession>
<keyword evidence="2" id="KW-1185">Reference proteome</keyword>
<proteinExistence type="predicted"/>
<dbReference type="Proteomes" id="UP000241158">
    <property type="component" value="Unassembled WGS sequence"/>
</dbReference>
<comment type="caution">
    <text evidence="1">The sequence shown here is derived from an EMBL/GenBank/DDBJ whole genome shotgun (WGS) entry which is preliminary data.</text>
</comment>
<dbReference type="RefSeq" id="WP_106719026.1">
    <property type="nucleotide sequence ID" value="NZ_JACHXT010000002.1"/>
</dbReference>
<gene>
    <name evidence="1" type="ORF">CU100_23260</name>
</gene>
<sequence length="125" mass="13554">MGELPTITITDTSDIGDIFSTPWPFDRPTGGGPTPQDVAAHWATRERNVSYYLEGKKLSAAIPTFYQTAFQLRMAQNIDLGLSGPFVAFAMDVNANGANDLLGIANLTTGQVMTSIDGTNWRQGW</sequence>
<protein>
    <submittedName>
        <fullName evidence="1">Uncharacterized protein</fullName>
    </submittedName>
</protein>
<dbReference type="EMBL" id="PGGN01000006">
    <property type="protein sequence ID" value="PSH55024.1"/>
    <property type="molecule type" value="Genomic_DNA"/>
</dbReference>